<comment type="catalytic activity">
    <reaction evidence="10">
        <text>3 propionate 3-nitronate + 3 O2 + H2O = 3 3-oxopropanoate + 2 nitrate + nitrite + H2O2 + 3 H(+)</text>
        <dbReference type="Rhea" id="RHEA:57332"/>
        <dbReference type="ChEBI" id="CHEBI:15377"/>
        <dbReference type="ChEBI" id="CHEBI:15378"/>
        <dbReference type="ChEBI" id="CHEBI:15379"/>
        <dbReference type="ChEBI" id="CHEBI:16240"/>
        <dbReference type="ChEBI" id="CHEBI:16301"/>
        <dbReference type="ChEBI" id="CHEBI:17632"/>
        <dbReference type="ChEBI" id="CHEBI:33190"/>
        <dbReference type="ChEBI" id="CHEBI:136067"/>
    </reaction>
</comment>
<protein>
    <recommendedName>
        <fullName evidence="11">Nitronate monooxygenase</fullName>
    </recommendedName>
    <alternativeName>
        <fullName evidence="9">Propionate 3-nitronate monooxygenase</fullName>
    </alternativeName>
</protein>
<sequence length="350" mass="37056">MELMDFCRYPIIQAPMAGGATTPQLVAAVSNGGGMGALAAPLLSAQALIEQVDKVRALTAKPFIVNLFVQPAPQPDPDEVDRARELLRPVWEPLGWNELPLPAKWCEDFPAQFEALLAANPAIASFTFGILTSAQVERLHQAGIYVVGTATNVAEAQAWEAVGANAVCAQGIEAGGHRGTFIGAQDDGLGTIALVPQMVDAVRIPVIAAGGIMDGRGIAAALALGAQAVQMGTAFLATDESGIHPLYKERLLEAAQAPARAATRLTRAFSGRYARGLVNRFMDAMQEVERQVPAYPVQNALTGAIRSQAAKLNETELMSLWAGQGVAMVRAMPAARLLETLVSEWRQALI</sequence>
<comment type="caution">
    <text evidence="12">The sequence shown here is derived from an EMBL/GenBank/DDBJ whole genome shotgun (WGS) entry which is preliminary data.</text>
</comment>
<dbReference type="InterPro" id="IPR013785">
    <property type="entry name" value="Aldolase_TIM"/>
</dbReference>
<dbReference type="Pfam" id="PF03060">
    <property type="entry name" value="NMO"/>
    <property type="match status" value="1"/>
</dbReference>
<dbReference type="AlphaFoldDB" id="A0A0C2BFK2"/>
<comment type="cofactor">
    <cofactor evidence="1">
        <name>FMN</name>
        <dbReference type="ChEBI" id="CHEBI:58210"/>
    </cofactor>
</comment>
<dbReference type="STRING" id="709839.TSA66_03000"/>
<organism evidence="12 13">
    <name type="scientific">Noviherbaspirillum autotrophicum</name>
    <dbReference type="NCBI Taxonomy" id="709839"/>
    <lineage>
        <taxon>Bacteria</taxon>
        <taxon>Pseudomonadati</taxon>
        <taxon>Pseudomonadota</taxon>
        <taxon>Betaproteobacteria</taxon>
        <taxon>Burkholderiales</taxon>
        <taxon>Oxalobacteraceae</taxon>
        <taxon>Noviherbaspirillum</taxon>
    </lineage>
</organism>
<dbReference type="InterPro" id="IPR004136">
    <property type="entry name" value="NMO"/>
</dbReference>
<proteinExistence type="inferred from homology"/>
<keyword evidence="6" id="KW-0547">Nucleotide-binding</keyword>
<keyword evidence="3" id="KW-0216">Detoxification</keyword>
<keyword evidence="4" id="KW-0285">Flavoprotein</keyword>
<evidence type="ECO:0000256" key="3">
    <source>
        <dbReference type="ARBA" id="ARBA00022575"/>
    </source>
</evidence>
<dbReference type="CDD" id="cd04730">
    <property type="entry name" value="NPD_like"/>
    <property type="match status" value="1"/>
</dbReference>
<evidence type="ECO:0000256" key="2">
    <source>
        <dbReference type="ARBA" id="ARBA00009881"/>
    </source>
</evidence>
<dbReference type="GO" id="GO:0000166">
    <property type="term" value="F:nucleotide binding"/>
    <property type="evidence" value="ECO:0007669"/>
    <property type="project" value="UniProtKB-KW"/>
</dbReference>
<evidence type="ECO:0000313" key="12">
    <source>
        <dbReference type="EMBL" id="KIF80010.1"/>
    </source>
</evidence>
<dbReference type="GO" id="GO:0009636">
    <property type="term" value="P:response to toxic substance"/>
    <property type="evidence" value="ECO:0007669"/>
    <property type="project" value="UniProtKB-KW"/>
</dbReference>
<dbReference type="FunFam" id="3.20.20.70:FF:000154">
    <property type="entry name" value="Probable nitronate monooxygenase"/>
    <property type="match status" value="1"/>
</dbReference>
<evidence type="ECO:0000256" key="10">
    <source>
        <dbReference type="ARBA" id="ARBA00049401"/>
    </source>
</evidence>
<keyword evidence="5" id="KW-0288">FMN</keyword>
<dbReference type="EMBL" id="JWJG01000028">
    <property type="protein sequence ID" value="KIF80010.1"/>
    <property type="molecule type" value="Genomic_DNA"/>
</dbReference>
<evidence type="ECO:0000256" key="11">
    <source>
        <dbReference type="ARBA" id="ARBA00067136"/>
    </source>
</evidence>
<evidence type="ECO:0000256" key="6">
    <source>
        <dbReference type="ARBA" id="ARBA00022741"/>
    </source>
</evidence>
<evidence type="ECO:0000256" key="4">
    <source>
        <dbReference type="ARBA" id="ARBA00022630"/>
    </source>
</evidence>
<accession>A0A0C2BFK2</accession>
<dbReference type="GO" id="GO:0018580">
    <property type="term" value="F:nitronate monooxygenase activity"/>
    <property type="evidence" value="ECO:0007669"/>
    <property type="project" value="InterPro"/>
</dbReference>
<keyword evidence="13" id="KW-1185">Reference proteome</keyword>
<evidence type="ECO:0000256" key="8">
    <source>
        <dbReference type="ARBA" id="ARBA00023033"/>
    </source>
</evidence>
<evidence type="ECO:0000256" key="5">
    <source>
        <dbReference type="ARBA" id="ARBA00022643"/>
    </source>
</evidence>
<evidence type="ECO:0000313" key="13">
    <source>
        <dbReference type="Proteomes" id="UP000031572"/>
    </source>
</evidence>
<dbReference type="Proteomes" id="UP000031572">
    <property type="component" value="Unassembled WGS sequence"/>
</dbReference>
<dbReference type="SUPFAM" id="SSF51412">
    <property type="entry name" value="Inosine monophosphate dehydrogenase (IMPDH)"/>
    <property type="match status" value="1"/>
</dbReference>
<dbReference type="PANTHER" id="PTHR42747:SF3">
    <property type="entry name" value="NITRONATE MONOOXYGENASE-RELATED"/>
    <property type="match status" value="1"/>
</dbReference>
<gene>
    <name evidence="12" type="ORF">TSA66_03000</name>
</gene>
<evidence type="ECO:0000256" key="7">
    <source>
        <dbReference type="ARBA" id="ARBA00023002"/>
    </source>
</evidence>
<evidence type="ECO:0000256" key="9">
    <source>
        <dbReference type="ARBA" id="ARBA00031155"/>
    </source>
</evidence>
<evidence type="ECO:0000256" key="1">
    <source>
        <dbReference type="ARBA" id="ARBA00001917"/>
    </source>
</evidence>
<keyword evidence="8" id="KW-0503">Monooxygenase</keyword>
<name>A0A0C2BFK2_9BURK</name>
<comment type="similarity">
    <text evidence="2">Belongs to the nitronate monooxygenase family. NMO class I subfamily.</text>
</comment>
<dbReference type="Gene3D" id="3.20.20.70">
    <property type="entry name" value="Aldolase class I"/>
    <property type="match status" value="1"/>
</dbReference>
<dbReference type="RefSeq" id="WP_040038921.1">
    <property type="nucleotide sequence ID" value="NZ_JWJG01000028.1"/>
</dbReference>
<reference evidence="12 13" key="1">
    <citation type="submission" date="2014-12" db="EMBL/GenBank/DDBJ databases">
        <title>Denitrispirillum autotrophicum gen. nov., sp. nov., Denitrifying, Facultatively Autotrophic Bacteria Isolated from Rice Paddy Soil.</title>
        <authorList>
            <person name="Ishii S."/>
            <person name="Ashida N."/>
            <person name="Ohno H."/>
            <person name="Otsuka S."/>
            <person name="Yokota A."/>
            <person name="Senoo K."/>
        </authorList>
    </citation>
    <scope>NUCLEOTIDE SEQUENCE [LARGE SCALE GENOMIC DNA]</scope>
    <source>
        <strain evidence="12 13">TSA66</strain>
    </source>
</reference>
<keyword evidence="7" id="KW-0560">Oxidoreductase</keyword>
<dbReference type="PANTHER" id="PTHR42747">
    <property type="entry name" value="NITRONATE MONOOXYGENASE-RELATED"/>
    <property type="match status" value="1"/>
</dbReference>